<dbReference type="AlphaFoldDB" id="A0A085B5R2"/>
<dbReference type="Proteomes" id="UP000028623">
    <property type="component" value="Unassembled WGS sequence"/>
</dbReference>
<proteinExistence type="predicted"/>
<evidence type="ECO:0000313" key="2">
    <source>
        <dbReference type="Proteomes" id="UP000028623"/>
    </source>
</evidence>
<gene>
    <name evidence="1" type="ORF">IO89_20425</name>
</gene>
<reference evidence="1 2" key="1">
    <citation type="submission" date="2014-07" db="EMBL/GenBank/DDBJ databases">
        <title>Epilithonimonas lactis LMG 22401 Genome.</title>
        <authorList>
            <person name="Pipes S.E."/>
            <person name="Stropko S.J."/>
        </authorList>
    </citation>
    <scope>NUCLEOTIDE SEQUENCE [LARGE SCALE GENOMIC DNA]</scope>
    <source>
        <strain evidence="1 2">LMG 24401</strain>
    </source>
</reference>
<name>A0A085B5R2_9FLAO</name>
<organism evidence="1 2">
    <name type="scientific">Epilithonimonas lactis</name>
    <dbReference type="NCBI Taxonomy" id="421072"/>
    <lineage>
        <taxon>Bacteria</taxon>
        <taxon>Pseudomonadati</taxon>
        <taxon>Bacteroidota</taxon>
        <taxon>Flavobacteriia</taxon>
        <taxon>Flavobacteriales</taxon>
        <taxon>Weeksellaceae</taxon>
        <taxon>Chryseobacterium group</taxon>
        <taxon>Epilithonimonas</taxon>
    </lineage>
</organism>
<dbReference type="EMBL" id="JPLY01000015">
    <property type="protein sequence ID" value="KFC17807.1"/>
    <property type="molecule type" value="Genomic_DNA"/>
</dbReference>
<sequence length="62" mass="7148">MLWIAPDFESVNKKMKDRAEMLKPKLSLQHKGYRLDKSSILNLCSLSFGVLHLFNLTNLNSI</sequence>
<accession>A0A085B5R2</accession>
<keyword evidence="2" id="KW-1185">Reference proteome</keyword>
<comment type="caution">
    <text evidence="1">The sequence shown here is derived from an EMBL/GenBank/DDBJ whole genome shotgun (WGS) entry which is preliminary data.</text>
</comment>
<protein>
    <submittedName>
        <fullName evidence="1">Uncharacterized protein</fullName>
    </submittedName>
</protein>
<evidence type="ECO:0000313" key="1">
    <source>
        <dbReference type="EMBL" id="KFC17807.1"/>
    </source>
</evidence>